<reference evidence="1 2" key="1">
    <citation type="submission" date="2018-11" db="EMBL/GenBank/DDBJ databases">
        <title>Genomic Encyclopedia of Type Strains, Phase IV (KMG-IV): sequencing the most valuable type-strain genomes for metagenomic binning, comparative biology and taxonomic classification.</title>
        <authorList>
            <person name="Goeker M."/>
        </authorList>
    </citation>
    <scope>NUCLEOTIDE SEQUENCE [LARGE SCALE GENOMIC DNA]</scope>
    <source>
        <strain evidence="1 2">DSM 27238</strain>
    </source>
</reference>
<dbReference type="Pfam" id="PF24175">
    <property type="entry name" value="SU10_adaptor"/>
    <property type="match status" value="1"/>
</dbReference>
<dbReference type="OrthoDB" id="5675276at2"/>
<keyword evidence="2" id="KW-1185">Reference proteome</keyword>
<dbReference type="AlphaFoldDB" id="A0A3N4VSF6"/>
<gene>
    <name evidence="1" type="ORF">EDC46_0423</name>
</gene>
<dbReference type="Proteomes" id="UP000281691">
    <property type="component" value="Unassembled WGS sequence"/>
</dbReference>
<protein>
    <submittedName>
        <fullName evidence="1">Uncharacterized protein</fullName>
    </submittedName>
</protein>
<comment type="caution">
    <text evidence="1">The sequence shown here is derived from an EMBL/GenBank/DDBJ whole genome shotgun (WGS) entry which is preliminary data.</text>
</comment>
<organism evidence="1 2">
    <name type="scientific">Vespertiliibacter pulmonis</name>
    <dbReference type="NCBI Taxonomy" id="1443036"/>
    <lineage>
        <taxon>Bacteria</taxon>
        <taxon>Pseudomonadati</taxon>
        <taxon>Pseudomonadota</taxon>
        <taxon>Gammaproteobacteria</taxon>
        <taxon>Pasteurellales</taxon>
        <taxon>Pasteurellaceae</taxon>
        <taxon>Vespertiliibacter</taxon>
    </lineage>
</organism>
<dbReference type="EMBL" id="RKQP01000001">
    <property type="protein sequence ID" value="RPE86032.1"/>
    <property type="molecule type" value="Genomic_DNA"/>
</dbReference>
<name>A0A3N4VSF6_9PAST</name>
<sequence>MSCGCLKPKCGTQPANQFWCENEGRDVEFVSLTEFLPRITLIAKGVSDDIALEYIRQACQTLARDALLLQRELYLDIQAQVRDYYLTQGDFEQVHYVSDIHLRKEKKTCFAPHKRLGRIECRDFVFEPNDKIILTKTPKSDAENQLFVRYFAIPTQTACEVDKLLFDRYHDVIVNGALSYLLLMRQYQFADPQMAMIYEQRFKQGIAQAKIDVAKQFETTTQTLNHWGRI</sequence>
<accession>A0A3N4VSF6</accession>
<dbReference type="RefSeq" id="WP_124210594.1">
    <property type="nucleotide sequence ID" value="NZ_CP016615.1"/>
</dbReference>
<proteinExistence type="predicted"/>
<dbReference type="InterPro" id="IPR056209">
    <property type="entry name" value="SU10_adaptor"/>
</dbReference>
<evidence type="ECO:0000313" key="1">
    <source>
        <dbReference type="EMBL" id="RPE86032.1"/>
    </source>
</evidence>
<evidence type="ECO:0000313" key="2">
    <source>
        <dbReference type="Proteomes" id="UP000281691"/>
    </source>
</evidence>